<dbReference type="RefSeq" id="WP_296950743.1">
    <property type="nucleotide sequence ID" value="NZ_LT599021.1"/>
</dbReference>
<dbReference type="EMBL" id="FLUL01000001">
    <property type="protein sequence ID" value="SBW05306.1"/>
    <property type="molecule type" value="Genomic_DNA"/>
</dbReference>
<organism evidence="1">
    <name type="scientific">uncultured Dysgonomonas sp</name>
    <dbReference type="NCBI Taxonomy" id="206096"/>
    <lineage>
        <taxon>Bacteria</taxon>
        <taxon>Pseudomonadati</taxon>
        <taxon>Bacteroidota</taxon>
        <taxon>Bacteroidia</taxon>
        <taxon>Bacteroidales</taxon>
        <taxon>Dysgonomonadaceae</taxon>
        <taxon>Dysgonomonas</taxon>
        <taxon>environmental samples</taxon>
    </lineage>
</organism>
<dbReference type="CDD" id="cd00085">
    <property type="entry name" value="HNHc"/>
    <property type="match status" value="1"/>
</dbReference>
<name>A0A212K0X7_9BACT</name>
<sequence>MGKYTSPYKNSLWFEFRESVIELDGYKCSVCGRGRDEVILQVHHLKYIAGRKPWEYATHQCKTLCKSCHASEHGIIMPKFGWEYIGDEDLGDLIGTCDNCGSSLRYLFYIFHENWGTVGVGTHCCDILTDSNIASNLIESQKRYDERKKRFLISKRWKETDHILKIKQGVFKIEIKRHNSTYCLKINQLESKKVYKSIEDAQSKVFDIIESGELIDYFKKHGVPLENNKKINK</sequence>
<dbReference type="AlphaFoldDB" id="A0A212K0X7"/>
<reference evidence="1" key="1">
    <citation type="submission" date="2016-04" db="EMBL/GenBank/DDBJ databases">
        <authorList>
            <person name="Evans L.H."/>
            <person name="Alamgir A."/>
            <person name="Owens N."/>
            <person name="Weber N.D."/>
            <person name="Virtaneva K."/>
            <person name="Barbian K."/>
            <person name="Babar A."/>
            <person name="Rosenke K."/>
        </authorList>
    </citation>
    <scope>NUCLEOTIDE SEQUENCE</scope>
    <source>
        <strain evidence="1">86-2</strain>
    </source>
</reference>
<dbReference type="InterPro" id="IPR003615">
    <property type="entry name" value="HNH_nuc"/>
</dbReference>
<gene>
    <name evidence="1" type="ORF">KL86DYS2_12767</name>
</gene>
<protein>
    <recommendedName>
        <fullName evidence="2">HNH domain-containing protein</fullName>
    </recommendedName>
</protein>
<proteinExistence type="predicted"/>
<evidence type="ECO:0008006" key="2">
    <source>
        <dbReference type="Google" id="ProtNLM"/>
    </source>
</evidence>
<evidence type="ECO:0000313" key="1">
    <source>
        <dbReference type="EMBL" id="SBW05306.1"/>
    </source>
</evidence>
<accession>A0A212K0X7</accession>